<proteinExistence type="predicted"/>
<dbReference type="Proteomes" id="UP000217199">
    <property type="component" value="Unassembled WGS sequence"/>
</dbReference>
<comment type="caution">
    <text evidence="1">The sequence shown here is derived from an EMBL/GenBank/DDBJ whole genome shotgun (WGS) entry which is preliminary data.</text>
</comment>
<protein>
    <submittedName>
        <fullName evidence="1">Uncharacterized protein</fullName>
    </submittedName>
</protein>
<evidence type="ECO:0000313" key="1">
    <source>
        <dbReference type="EMBL" id="PAV22137.1"/>
    </source>
</evidence>
<keyword evidence="2" id="KW-1185">Reference proteome</keyword>
<accession>A0A286URE8</accession>
<dbReference type="InParanoid" id="A0A286URE8"/>
<organism evidence="1 2">
    <name type="scientific">Pyrrhoderma noxium</name>
    <dbReference type="NCBI Taxonomy" id="2282107"/>
    <lineage>
        <taxon>Eukaryota</taxon>
        <taxon>Fungi</taxon>
        <taxon>Dikarya</taxon>
        <taxon>Basidiomycota</taxon>
        <taxon>Agaricomycotina</taxon>
        <taxon>Agaricomycetes</taxon>
        <taxon>Hymenochaetales</taxon>
        <taxon>Hymenochaetaceae</taxon>
        <taxon>Pyrrhoderma</taxon>
    </lineage>
</organism>
<dbReference type="EMBL" id="NBII01000002">
    <property type="protein sequence ID" value="PAV22137.1"/>
    <property type="molecule type" value="Genomic_DNA"/>
</dbReference>
<dbReference type="AlphaFoldDB" id="A0A286URE8"/>
<evidence type="ECO:0000313" key="2">
    <source>
        <dbReference type="Proteomes" id="UP000217199"/>
    </source>
</evidence>
<sequence>MHRHGPRPYLAPERFSVLHRASFSAQYRKFRCLQSPSGVELYRSGISWKGHNELVMQVKGACLCFYKARLKAKEVLWLS</sequence>
<reference evidence="1 2" key="1">
    <citation type="journal article" date="2017" name="Mol. Ecol.">
        <title>Comparative and population genomic landscape of Phellinus noxius: A hypervariable fungus causing root rot in trees.</title>
        <authorList>
            <person name="Chung C.L."/>
            <person name="Lee T.J."/>
            <person name="Akiba M."/>
            <person name="Lee H.H."/>
            <person name="Kuo T.H."/>
            <person name="Liu D."/>
            <person name="Ke H.M."/>
            <person name="Yokoi T."/>
            <person name="Roa M.B."/>
            <person name="Lu M.J."/>
            <person name="Chang Y.Y."/>
            <person name="Ann P.J."/>
            <person name="Tsai J.N."/>
            <person name="Chen C.Y."/>
            <person name="Tzean S.S."/>
            <person name="Ota Y."/>
            <person name="Hattori T."/>
            <person name="Sahashi N."/>
            <person name="Liou R.F."/>
            <person name="Kikuchi T."/>
            <person name="Tsai I.J."/>
        </authorList>
    </citation>
    <scope>NUCLEOTIDE SEQUENCE [LARGE SCALE GENOMIC DNA]</scope>
    <source>
        <strain evidence="1 2">FFPRI411160</strain>
    </source>
</reference>
<name>A0A286URE8_9AGAM</name>
<gene>
    <name evidence="1" type="ORF">PNOK_0209400</name>
</gene>